<protein>
    <submittedName>
        <fullName evidence="1">Uncharacterized protein</fullName>
    </submittedName>
</protein>
<dbReference type="EMBL" id="JNAM01000010">
    <property type="protein sequence ID" value="KGF97610.1"/>
    <property type="molecule type" value="Genomic_DNA"/>
</dbReference>
<name>A0A0A2A7S4_PROMR</name>
<reference evidence="2" key="1">
    <citation type="journal article" date="2014" name="Sci. Data">
        <title>Genomes of diverse isolates of the marine cyanobacterium Prochlorococcus.</title>
        <authorList>
            <person name="Biller S."/>
            <person name="Berube P."/>
            <person name="Thompson J."/>
            <person name="Kelly L."/>
            <person name="Roggensack S."/>
            <person name="Awad L."/>
            <person name="Roache-Johnson K."/>
            <person name="Ding H."/>
            <person name="Giovannoni S.J."/>
            <person name="Moore L.R."/>
            <person name="Chisholm S.W."/>
        </authorList>
    </citation>
    <scope>NUCLEOTIDE SEQUENCE [LARGE SCALE GENOMIC DNA]</scope>
    <source>
        <strain evidence="2">MIT 9302</strain>
    </source>
</reference>
<gene>
    <name evidence="1" type="ORF">EU96_1324</name>
</gene>
<evidence type="ECO:0000313" key="2">
    <source>
        <dbReference type="Proteomes" id="UP000030445"/>
    </source>
</evidence>
<proteinExistence type="predicted"/>
<dbReference type="Proteomes" id="UP000030445">
    <property type="component" value="Unassembled WGS sequence"/>
</dbReference>
<dbReference type="STRING" id="74545.EU96_1324"/>
<sequence length="42" mass="4682">MGFLTNPANKIINNKKLPKGNDFSIIAIGKVSNNSIFKKEYL</sequence>
<evidence type="ECO:0000313" key="1">
    <source>
        <dbReference type="EMBL" id="KGF97610.1"/>
    </source>
</evidence>
<dbReference type="AlphaFoldDB" id="A0A0A2A7S4"/>
<comment type="caution">
    <text evidence="1">The sequence shown here is derived from an EMBL/GenBank/DDBJ whole genome shotgun (WGS) entry which is preliminary data.</text>
</comment>
<organism evidence="1 2">
    <name type="scientific">Prochlorococcus marinus str. MIT 9302</name>
    <dbReference type="NCBI Taxonomy" id="74545"/>
    <lineage>
        <taxon>Bacteria</taxon>
        <taxon>Bacillati</taxon>
        <taxon>Cyanobacteriota</taxon>
        <taxon>Cyanophyceae</taxon>
        <taxon>Synechococcales</taxon>
        <taxon>Prochlorococcaceae</taxon>
        <taxon>Prochlorococcus</taxon>
    </lineage>
</organism>
<accession>A0A0A2A7S4</accession>